<dbReference type="RefSeq" id="WP_194030392.1">
    <property type="nucleotide sequence ID" value="NZ_JADEWZ010000023.1"/>
</dbReference>
<dbReference type="Proteomes" id="UP000654482">
    <property type="component" value="Unassembled WGS sequence"/>
</dbReference>
<accession>A0A8J7DXM3</accession>
<sequence>MSLTAPPSQNHQEDSNSGVLIARELAEKSTNFRKLIAAILSWTGKEPFLTQVICRLIAEADDSPPDGEEAEWVDRLIRTYLLDNWQEREELKPVHAIRDRLSQPKARNIKLLKEYRKILQHGEINATSNSEQKELRLIGLVVKQQGKLKVHNWFYASVFDLEWVDKTLQELLDSVEPSDDEFLKTFSDLERKLLMSQVDILAQAENNKDDQGAAQALYEVLRDVTAKVGEILGADRTTIFLLNEEKTELWSLVAQSDGDEFLDIQVRVGEGIAGQVASSKKIIHIGENVYEDPRSRLVQEYDKKYGYQTENILAFPILDDRQELISVIQLLNKHQRSGNSHKGFTAVDIERLAKCVLPIRRILESCQSCYKATKKLRATAALAEATRSLDQVNLDTKAILQRVMNAAKKLMNADRSTLWLVDPERGDLWTNIPGKGEIRCPMGVGFAGQVAKTGDPTIIPFDLYDNPNAENAKNTDRQTRYRTCSLLCMPVFSPDGKLLGVTQLVNKRKSGNHPEYNPDDWPEVPNYFKASFDKNDRQSMQVFNQRVGVILQFVQTHEQLKRLTTIEPKEAVHKTLAVFSSAMVEQSEDAFAETLCHMLTFMSASISKYMECEYAHLFFLNPDTQQLWSFIAQNPGESPTEISLSSNRGIARKVIENPAIKVKNPIKHLKDALIYAGIDRKKQNSLQNILLFPIVNSHRQTIALIRLLNKFQSPLLPGIPLESQVDLNGFNPTDATKITQRTQALLPILQAFQTFHQEIQTIQEQRQAIDSLYQAINTVSQGGGSLSAILQKVVQAAKKLTNADRSTLWLFDREFQELWTQIPRKDGSLEEVRIPLGAGFAGKVAQTQKPVEVSFDMQNRTDAELARKIDRGSGYRTFSLLCMPVLDSNGELLAVTQLANKRKMGEFPASEGDEVPEEFRISFDDRDRRDMEIFNNQVGVMLSSVL</sequence>
<reference evidence="2" key="1">
    <citation type="submission" date="2020-10" db="EMBL/GenBank/DDBJ databases">
        <authorList>
            <person name="Castelo-Branco R."/>
            <person name="Eusebio N."/>
            <person name="Adriana R."/>
            <person name="Vieira A."/>
            <person name="Brugerolle De Fraissinette N."/>
            <person name="Rezende De Castro R."/>
            <person name="Schneider M.P."/>
            <person name="Vasconcelos V."/>
            <person name="Leao P.N."/>
        </authorList>
    </citation>
    <scope>NUCLEOTIDE SEQUENCE</scope>
    <source>
        <strain evidence="2">LEGE 07157</strain>
    </source>
</reference>
<name>A0A8J7DXM3_9CYAN</name>
<dbReference type="SMART" id="SM00065">
    <property type="entry name" value="GAF"/>
    <property type="match status" value="3"/>
</dbReference>
<organism evidence="2 3">
    <name type="scientific">Lusitaniella coriacea LEGE 07157</name>
    <dbReference type="NCBI Taxonomy" id="945747"/>
    <lineage>
        <taxon>Bacteria</taxon>
        <taxon>Bacillati</taxon>
        <taxon>Cyanobacteriota</taxon>
        <taxon>Cyanophyceae</taxon>
        <taxon>Spirulinales</taxon>
        <taxon>Lusitaniellaceae</taxon>
        <taxon>Lusitaniella</taxon>
    </lineage>
</organism>
<protein>
    <submittedName>
        <fullName evidence="2">GAF domain-containing protein</fullName>
    </submittedName>
</protein>
<dbReference type="InterPro" id="IPR003018">
    <property type="entry name" value="GAF"/>
</dbReference>
<evidence type="ECO:0000313" key="2">
    <source>
        <dbReference type="EMBL" id="MBE9117307.1"/>
    </source>
</evidence>
<dbReference type="AlphaFoldDB" id="A0A8J7DXM3"/>
<gene>
    <name evidence="2" type="ORF">IQ249_15515</name>
</gene>
<dbReference type="InterPro" id="IPR029016">
    <property type="entry name" value="GAF-like_dom_sf"/>
</dbReference>
<evidence type="ECO:0000313" key="3">
    <source>
        <dbReference type="Proteomes" id="UP000654482"/>
    </source>
</evidence>
<dbReference type="EMBL" id="JADEWZ010000023">
    <property type="protein sequence ID" value="MBE9117307.1"/>
    <property type="molecule type" value="Genomic_DNA"/>
</dbReference>
<dbReference type="Pfam" id="PF01590">
    <property type="entry name" value="GAF"/>
    <property type="match status" value="3"/>
</dbReference>
<dbReference type="Gene3D" id="3.30.450.40">
    <property type="match status" value="4"/>
</dbReference>
<feature type="domain" description="GAF" evidence="1">
    <location>
        <begin position="395"/>
        <end position="561"/>
    </location>
</feature>
<dbReference type="SUPFAM" id="SSF55781">
    <property type="entry name" value="GAF domain-like"/>
    <property type="match status" value="4"/>
</dbReference>
<keyword evidence="3" id="KW-1185">Reference proteome</keyword>
<feature type="domain" description="GAF" evidence="1">
    <location>
        <begin position="785"/>
        <end position="946"/>
    </location>
</feature>
<proteinExistence type="predicted"/>
<feature type="domain" description="GAF" evidence="1">
    <location>
        <begin position="216"/>
        <end position="373"/>
    </location>
</feature>
<evidence type="ECO:0000259" key="1">
    <source>
        <dbReference type="SMART" id="SM00065"/>
    </source>
</evidence>
<comment type="caution">
    <text evidence="2">The sequence shown here is derived from an EMBL/GenBank/DDBJ whole genome shotgun (WGS) entry which is preliminary data.</text>
</comment>